<keyword evidence="3" id="KW-1185">Reference proteome</keyword>
<organism evidence="2 3">
    <name type="scientific">Datura stramonium</name>
    <name type="common">Jimsonweed</name>
    <name type="synonym">Common thornapple</name>
    <dbReference type="NCBI Taxonomy" id="4076"/>
    <lineage>
        <taxon>Eukaryota</taxon>
        <taxon>Viridiplantae</taxon>
        <taxon>Streptophyta</taxon>
        <taxon>Embryophyta</taxon>
        <taxon>Tracheophyta</taxon>
        <taxon>Spermatophyta</taxon>
        <taxon>Magnoliopsida</taxon>
        <taxon>eudicotyledons</taxon>
        <taxon>Gunneridae</taxon>
        <taxon>Pentapetalae</taxon>
        <taxon>asterids</taxon>
        <taxon>lamiids</taxon>
        <taxon>Solanales</taxon>
        <taxon>Solanaceae</taxon>
        <taxon>Solanoideae</taxon>
        <taxon>Datureae</taxon>
        <taxon>Datura</taxon>
    </lineage>
</organism>
<evidence type="ECO:0000313" key="3">
    <source>
        <dbReference type="Proteomes" id="UP000823775"/>
    </source>
</evidence>
<protein>
    <submittedName>
        <fullName evidence="2">Uncharacterized protein</fullName>
    </submittedName>
</protein>
<gene>
    <name evidence="2" type="ORF">HAX54_000150</name>
</gene>
<feature type="region of interest" description="Disordered" evidence="1">
    <location>
        <begin position="132"/>
        <end position="151"/>
    </location>
</feature>
<dbReference type="Proteomes" id="UP000823775">
    <property type="component" value="Unassembled WGS sequence"/>
</dbReference>
<accession>A0ABS8WS54</accession>
<evidence type="ECO:0000313" key="2">
    <source>
        <dbReference type="EMBL" id="MCE3214863.1"/>
    </source>
</evidence>
<reference evidence="2 3" key="1">
    <citation type="journal article" date="2021" name="BMC Genomics">
        <title>Datura genome reveals duplications of psychoactive alkaloid biosynthetic genes and high mutation rate following tissue culture.</title>
        <authorList>
            <person name="Rajewski A."/>
            <person name="Carter-House D."/>
            <person name="Stajich J."/>
            <person name="Litt A."/>
        </authorList>
    </citation>
    <scope>NUCLEOTIDE SEQUENCE [LARGE SCALE GENOMIC DNA]</scope>
    <source>
        <strain evidence="2">AR-01</strain>
    </source>
</reference>
<proteinExistence type="predicted"/>
<comment type="caution">
    <text evidence="2">The sequence shown here is derived from an EMBL/GenBank/DDBJ whole genome shotgun (WGS) entry which is preliminary data.</text>
</comment>
<dbReference type="EMBL" id="JACEIK010010003">
    <property type="protein sequence ID" value="MCE3214863.1"/>
    <property type="molecule type" value="Genomic_DNA"/>
</dbReference>
<sequence>MNLTWDLKFLFLVEVGDSFLGRLPCTSPHAIVASSAASHAPSRGERAAACLPSRRRRVYCAPAIVQEDWRLAPGHAPISCRIALLVAPREGYLVRLSSIGPRAVEGAAMASSRKLMSGLWILLGLEDDRGGEGPLDGASPEACPDNSRFVS</sequence>
<name>A0ABS8WS54_DATST</name>
<evidence type="ECO:0000256" key="1">
    <source>
        <dbReference type="SAM" id="MobiDB-lite"/>
    </source>
</evidence>